<dbReference type="RefSeq" id="WP_058484122.1">
    <property type="nucleotide sequence ID" value="NZ_CAAAII010000010.1"/>
</dbReference>
<evidence type="ECO:0000313" key="2">
    <source>
        <dbReference type="EMBL" id="KTD61574.1"/>
    </source>
</evidence>
<reference evidence="2 3" key="1">
    <citation type="submission" date="2015-11" db="EMBL/GenBank/DDBJ databases">
        <title>Genomic analysis of 38 Legionella species identifies large and diverse effector repertoires.</title>
        <authorList>
            <person name="Burstein D."/>
            <person name="Amaro F."/>
            <person name="Zusman T."/>
            <person name="Lifshitz Z."/>
            <person name="Cohen O."/>
            <person name="Gilbert J.A."/>
            <person name="Pupko T."/>
            <person name="Shuman H.A."/>
            <person name="Segal G."/>
        </authorList>
    </citation>
    <scope>NUCLEOTIDE SEQUENCE [LARGE SCALE GENOMIC DNA]</scope>
    <source>
        <strain evidence="2 3">Mt.St.Helens-9</strain>
    </source>
</reference>
<dbReference type="Pfam" id="PF00665">
    <property type="entry name" value="rve"/>
    <property type="match status" value="1"/>
</dbReference>
<dbReference type="STRING" id="452.Lspi_2204"/>
<dbReference type="InterPro" id="IPR012337">
    <property type="entry name" value="RNaseH-like_sf"/>
</dbReference>
<accession>A0A0W0YYJ2</accession>
<sequence length="324" mass="37909">MKQQIKARLTWVNLYLETKDAGYVCRKCGISRPTLRKWYRRYLEAGIDGLSDQSKKPHLSPNKKLNSELIKLILELRLSRNLGARRIQTELIRLHNCPLSLASIHKALTNNQIQPIKKLKRKKKFKRYSRPIPGDRIQMDTCKIAPGIYQYTAVDDCSRWRVLEIYKRRTATNTLQFLDLVLEQFPFPIQRIQTDRGLEFFAEKVQLKLMELGIKFRPNKPASPHLNGKVERSQKTDLEEFYAIADLSDFEKLREELAQWQFFYNWQRPHGSLKGQPPSAIVAELSEITPLSEEVGNNYKIDNERIQIANYHTDLIMKKLKGSL</sequence>
<dbReference type="SUPFAM" id="SSF53098">
    <property type="entry name" value="Ribonuclease H-like"/>
    <property type="match status" value="1"/>
</dbReference>
<dbReference type="InterPro" id="IPR001584">
    <property type="entry name" value="Integrase_cat-core"/>
</dbReference>
<evidence type="ECO:0000259" key="1">
    <source>
        <dbReference type="PROSITE" id="PS50994"/>
    </source>
</evidence>
<comment type="caution">
    <text evidence="2">The sequence shown here is derived from an EMBL/GenBank/DDBJ whole genome shotgun (WGS) entry which is preliminary data.</text>
</comment>
<dbReference type="OrthoDB" id="9803878at2"/>
<dbReference type="Gene3D" id="3.30.420.10">
    <property type="entry name" value="Ribonuclease H-like superfamily/Ribonuclease H"/>
    <property type="match status" value="1"/>
</dbReference>
<dbReference type="NCBIfam" id="NF033577">
    <property type="entry name" value="transpos_IS481"/>
    <property type="match status" value="1"/>
</dbReference>
<dbReference type="PANTHER" id="PTHR35004">
    <property type="entry name" value="TRANSPOSASE RV3428C-RELATED"/>
    <property type="match status" value="1"/>
</dbReference>
<feature type="domain" description="Integrase catalytic" evidence="1">
    <location>
        <begin position="127"/>
        <end position="286"/>
    </location>
</feature>
<dbReference type="PATRIC" id="fig|452.5.peg.2428"/>
<dbReference type="InterPro" id="IPR047656">
    <property type="entry name" value="IS481-like_transpos"/>
</dbReference>
<dbReference type="PANTHER" id="PTHR35004:SF7">
    <property type="entry name" value="INTEGRASE PROTEIN"/>
    <property type="match status" value="1"/>
</dbReference>
<evidence type="ECO:0000313" key="3">
    <source>
        <dbReference type="Proteomes" id="UP000054877"/>
    </source>
</evidence>
<name>A0A0W0YYJ2_LEGSP</name>
<organism evidence="2 3">
    <name type="scientific">Legionella spiritensis</name>
    <dbReference type="NCBI Taxonomy" id="452"/>
    <lineage>
        <taxon>Bacteria</taxon>
        <taxon>Pseudomonadati</taxon>
        <taxon>Pseudomonadota</taxon>
        <taxon>Gammaproteobacteria</taxon>
        <taxon>Legionellales</taxon>
        <taxon>Legionellaceae</taxon>
        <taxon>Legionella</taxon>
    </lineage>
</organism>
<gene>
    <name evidence="2" type="ORF">Lspi_2204</name>
</gene>
<dbReference type="AlphaFoldDB" id="A0A0W0YYJ2"/>
<dbReference type="Proteomes" id="UP000054877">
    <property type="component" value="Unassembled WGS sequence"/>
</dbReference>
<protein>
    <submittedName>
        <fullName evidence="2">ISSod13 transposase</fullName>
    </submittedName>
</protein>
<dbReference type="EMBL" id="LNYX01000031">
    <property type="protein sequence ID" value="KTD61574.1"/>
    <property type="molecule type" value="Genomic_DNA"/>
</dbReference>
<dbReference type="PROSITE" id="PS50994">
    <property type="entry name" value="INTEGRASE"/>
    <property type="match status" value="1"/>
</dbReference>
<dbReference type="GO" id="GO:0003676">
    <property type="term" value="F:nucleic acid binding"/>
    <property type="evidence" value="ECO:0007669"/>
    <property type="project" value="InterPro"/>
</dbReference>
<dbReference type="InterPro" id="IPR009057">
    <property type="entry name" value="Homeodomain-like_sf"/>
</dbReference>
<dbReference type="GO" id="GO:0015074">
    <property type="term" value="P:DNA integration"/>
    <property type="evidence" value="ECO:0007669"/>
    <property type="project" value="InterPro"/>
</dbReference>
<dbReference type="InterPro" id="IPR036397">
    <property type="entry name" value="RNaseH_sf"/>
</dbReference>
<keyword evidence="3" id="KW-1185">Reference proteome</keyword>
<dbReference type="SUPFAM" id="SSF46689">
    <property type="entry name" value="Homeodomain-like"/>
    <property type="match status" value="1"/>
</dbReference>
<proteinExistence type="predicted"/>
<dbReference type="InterPro" id="IPR055247">
    <property type="entry name" value="InsJ-like_HTH"/>
</dbReference>
<dbReference type="Pfam" id="PF13518">
    <property type="entry name" value="HTH_28"/>
    <property type="match status" value="1"/>
</dbReference>